<feature type="repeat" description="TPR" evidence="3">
    <location>
        <begin position="595"/>
        <end position="628"/>
    </location>
</feature>
<feature type="repeat" description="TPR" evidence="3">
    <location>
        <begin position="799"/>
        <end position="832"/>
    </location>
</feature>
<evidence type="ECO:0000256" key="2">
    <source>
        <dbReference type="ARBA" id="ARBA00022803"/>
    </source>
</evidence>
<dbReference type="Pfam" id="PF13432">
    <property type="entry name" value="TPR_16"/>
    <property type="match status" value="2"/>
</dbReference>
<feature type="repeat" description="TPR" evidence="3">
    <location>
        <begin position="935"/>
        <end position="968"/>
    </location>
</feature>
<feature type="repeat" description="TPR" evidence="3">
    <location>
        <begin position="561"/>
        <end position="594"/>
    </location>
</feature>
<dbReference type="PROSITE" id="PS50293">
    <property type="entry name" value="TPR_REGION"/>
    <property type="match status" value="2"/>
</dbReference>
<feature type="repeat" description="TPR" evidence="3">
    <location>
        <begin position="901"/>
        <end position="934"/>
    </location>
</feature>
<feature type="repeat" description="TPR" evidence="3">
    <location>
        <begin position="867"/>
        <end position="900"/>
    </location>
</feature>
<dbReference type="SUPFAM" id="SSF52540">
    <property type="entry name" value="P-loop containing nucleoside triphosphate hydrolases"/>
    <property type="match status" value="1"/>
</dbReference>
<evidence type="ECO:0000313" key="5">
    <source>
        <dbReference type="Proteomes" id="UP001519654"/>
    </source>
</evidence>
<dbReference type="PROSITE" id="PS50005">
    <property type="entry name" value="TPR"/>
    <property type="match status" value="13"/>
</dbReference>
<name>A0ABS5YIZ2_9ACTN</name>
<reference evidence="4 5" key="1">
    <citation type="submission" date="2021-06" db="EMBL/GenBank/DDBJ databases">
        <title>Actinoplanes lichenicola sp. nov., and Actinoplanes ovalisporus sp. nov., isolated from lichen in Thailand.</title>
        <authorList>
            <person name="Saeng-In P."/>
            <person name="Kanchanasin P."/>
            <person name="Yuki M."/>
            <person name="Kudo T."/>
            <person name="Ohkuma M."/>
            <person name="Phongsopitanun W."/>
            <person name="Tanasupawat S."/>
        </authorList>
    </citation>
    <scope>NUCLEOTIDE SEQUENCE [LARGE SCALE GENOMIC DNA]</scope>
    <source>
        <strain evidence="4 5">NBRC 110975</strain>
    </source>
</reference>
<dbReference type="Pfam" id="PF13414">
    <property type="entry name" value="TPR_11"/>
    <property type="match status" value="3"/>
</dbReference>
<feature type="repeat" description="TPR" evidence="3">
    <location>
        <begin position="527"/>
        <end position="560"/>
    </location>
</feature>
<dbReference type="PANTHER" id="PTHR44858:SF1">
    <property type="entry name" value="UDP-N-ACETYLGLUCOSAMINE--PEPTIDE N-ACETYLGLUCOSAMINYLTRANSFERASE SPINDLY-RELATED"/>
    <property type="match status" value="1"/>
</dbReference>
<comment type="caution">
    <text evidence="4">The sequence shown here is derived from an EMBL/GenBank/DDBJ whole genome shotgun (WGS) entry which is preliminary data.</text>
</comment>
<feature type="repeat" description="TPR" evidence="3">
    <location>
        <begin position="833"/>
        <end position="866"/>
    </location>
</feature>
<dbReference type="SMART" id="SM00028">
    <property type="entry name" value="TPR"/>
    <property type="match status" value="14"/>
</dbReference>
<keyword evidence="5" id="KW-1185">Reference proteome</keyword>
<gene>
    <name evidence="4" type="ORF">KOI35_08015</name>
</gene>
<dbReference type="SUPFAM" id="SSF48452">
    <property type="entry name" value="TPR-like"/>
    <property type="match status" value="2"/>
</dbReference>
<dbReference type="EMBL" id="JAHKKG010000002">
    <property type="protein sequence ID" value="MBU2663447.1"/>
    <property type="molecule type" value="Genomic_DNA"/>
</dbReference>
<organism evidence="4 5">
    <name type="scientific">Paractinoplanes bogorensis</name>
    <dbReference type="NCBI Taxonomy" id="1610840"/>
    <lineage>
        <taxon>Bacteria</taxon>
        <taxon>Bacillati</taxon>
        <taxon>Actinomycetota</taxon>
        <taxon>Actinomycetes</taxon>
        <taxon>Micromonosporales</taxon>
        <taxon>Micromonosporaceae</taxon>
        <taxon>Paractinoplanes</taxon>
    </lineage>
</organism>
<dbReference type="InterPro" id="IPR027417">
    <property type="entry name" value="P-loop_NTPase"/>
</dbReference>
<keyword evidence="1" id="KW-0677">Repeat</keyword>
<accession>A0ABS5YIZ2</accession>
<dbReference type="Pfam" id="PF13181">
    <property type="entry name" value="TPR_8"/>
    <property type="match status" value="2"/>
</dbReference>
<feature type="repeat" description="TPR" evidence="3">
    <location>
        <begin position="629"/>
        <end position="662"/>
    </location>
</feature>
<protein>
    <submittedName>
        <fullName evidence="4">Tetratricopeptide repeat protein</fullName>
    </submittedName>
</protein>
<evidence type="ECO:0000313" key="4">
    <source>
        <dbReference type="EMBL" id="MBU2663447.1"/>
    </source>
</evidence>
<evidence type="ECO:0000256" key="1">
    <source>
        <dbReference type="ARBA" id="ARBA00022737"/>
    </source>
</evidence>
<feature type="repeat" description="TPR" evidence="3">
    <location>
        <begin position="765"/>
        <end position="798"/>
    </location>
</feature>
<dbReference type="Gene3D" id="1.25.40.10">
    <property type="entry name" value="Tetratricopeptide repeat domain"/>
    <property type="match status" value="5"/>
</dbReference>
<feature type="repeat" description="TPR" evidence="3">
    <location>
        <begin position="731"/>
        <end position="764"/>
    </location>
</feature>
<evidence type="ECO:0000256" key="3">
    <source>
        <dbReference type="PROSITE-ProRule" id="PRU00339"/>
    </source>
</evidence>
<dbReference type="InterPro" id="IPR050498">
    <property type="entry name" value="Ycf3"/>
</dbReference>
<dbReference type="Proteomes" id="UP001519654">
    <property type="component" value="Unassembled WGS sequence"/>
</dbReference>
<dbReference type="Pfam" id="PF00515">
    <property type="entry name" value="TPR_1"/>
    <property type="match status" value="1"/>
</dbReference>
<dbReference type="RefSeq" id="WP_215785372.1">
    <property type="nucleotide sequence ID" value="NZ_JAHKKG010000002.1"/>
</dbReference>
<feature type="repeat" description="TPR" evidence="3">
    <location>
        <begin position="697"/>
        <end position="730"/>
    </location>
</feature>
<dbReference type="InterPro" id="IPR019734">
    <property type="entry name" value="TPR_rpt"/>
</dbReference>
<dbReference type="PANTHER" id="PTHR44858">
    <property type="entry name" value="TETRATRICOPEPTIDE REPEAT PROTEIN 6"/>
    <property type="match status" value="1"/>
</dbReference>
<keyword evidence="2 3" id="KW-0802">TPR repeat</keyword>
<feature type="repeat" description="TPR" evidence="3">
    <location>
        <begin position="663"/>
        <end position="696"/>
    </location>
</feature>
<dbReference type="InterPro" id="IPR011990">
    <property type="entry name" value="TPR-like_helical_dom_sf"/>
</dbReference>
<proteinExistence type="predicted"/>
<sequence>MAEPDSLLDILRRKQRAGFVGRHGHLEFFRDNLRLPALDDHKRFVISIHGDGGVGKTFLLQQLRRIAREEGASDAYTDEHVYGVPETMSVLAGQLGKPFNDFLSKYEDFEKRREQMAQDPQAPMTAWSKVTRTAVKIGLHASKALPGAGPIVDLVDADAAAEATDQVRVYLSGKFSDSRDVRLLLNPVAELSPLFLQGLRKAAAQLPVALFFDTYEQTGPLLDGWLLDILRGRFGDPPTALTLTVAGRHPLVAGGWSEFLSAIATLPIVPFSEAESRQLLASKGVTDEPVVRTVLTLSGGLPLLVATLAEGRPTDPGDVGDPSGTAVERFLKWEHDPGRRDAVLAGALSRQIDADVLAVLAQPSTLEWLQTLPFVKARAGRYEYHDVVRAPMLRIQKAQSAQNWRSAHHRLADAHETWRTQVRADPDWTDAEWLRHRLEETYHRLCADPAGRLPDALAIGVDAAIAGLTTARRWAEMIRQAGRDSGHDRLQQRGERLVATLDEQQKDCTEMLTELIGDQSLSPESRVNALVERGRLHYYADRDEQSIVDFTEAIRLDPARGKAYLGRGQTSRWLGRFDEALADLNRVIELDPESGLAVAGRGEIYQAMERYEEALADFDRAIELDPASGLIVAGRGETYQEMKRYDDALADFNRAMELAPKSTWAVIGRGHTYRLLVRFEEALADFDRAVELDPTSSWAVASRGQIHREMGRYSEALADLTRAIELAPRYAWALAHRGETHRLLERPADALTDLDRAVELDPRNAWIIASRGQIHRETGRYDDALADLTRALELTPDYAWARANRGETYRLLDQHEQALADLDRAIELDPNYEWAIASRGQVHREKERYSEAIADLTRAIELDPRYAWAIGSRGQTYREMGRLDDALTDLSQAIEIDPALPWTFGERGETYRFTQRYDEALVDLTRAIDLNPKYSWAIVTRGQTYRAMGRFAEALADFDRAIDLNPAYDWALSGRGETHRLMGRNEQALADIDRAIELDSSEAWHFASRWRLLRDEADLARARELDTTRNWADEGTYQSPDAP</sequence>